<dbReference type="RefSeq" id="WP_234880931.1">
    <property type="nucleotide sequence ID" value="NZ_PECL01000007.1"/>
</dbReference>
<name>A0A4R8SWK4_9MYCO</name>
<protein>
    <submittedName>
        <fullName evidence="1">Uncharacterized protein</fullName>
    </submittedName>
</protein>
<organism evidence="1 2">
    <name type="scientific">Mycobacteroides salmoniphilum</name>
    <dbReference type="NCBI Taxonomy" id="404941"/>
    <lineage>
        <taxon>Bacteria</taxon>
        <taxon>Bacillati</taxon>
        <taxon>Actinomycetota</taxon>
        <taxon>Actinomycetes</taxon>
        <taxon>Mycobacteriales</taxon>
        <taxon>Mycobacteriaceae</taxon>
        <taxon>Mycobacteroides</taxon>
    </lineage>
</organism>
<dbReference type="EMBL" id="PECL01000007">
    <property type="protein sequence ID" value="TEA06742.1"/>
    <property type="molecule type" value="Genomic_DNA"/>
</dbReference>
<evidence type="ECO:0000313" key="1">
    <source>
        <dbReference type="EMBL" id="TEA06742.1"/>
    </source>
</evidence>
<accession>A0A4R8SWK4</accession>
<proteinExistence type="predicted"/>
<dbReference type="AlphaFoldDB" id="A0A4R8SWK4"/>
<dbReference type="Pfam" id="PF19760">
    <property type="entry name" value="DUF6247"/>
    <property type="match status" value="1"/>
</dbReference>
<dbReference type="Proteomes" id="UP000294604">
    <property type="component" value="Unassembled WGS sequence"/>
</dbReference>
<reference evidence="1 2" key="1">
    <citation type="journal article" date="2019" name="Sci. Rep.">
        <title>Extended insight into the Mycobacterium chelonae-abscessus complex through whole genome sequencing of Mycobacterium salmoniphilum outbreak and Mycobacterium salmoniphilum-like strains.</title>
        <authorList>
            <person name="Behra P.R.K."/>
            <person name="Das S."/>
            <person name="Pettersson B.M.F."/>
            <person name="Shirreff L."/>
            <person name="DuCote T."/>
            <person name="Jacobsson K.G."/>
            <person name="Ennis D.G."/>
            <person name="Kirsebom L.A."/>
        </authorList>
    </citation>
    <scope>NUCLEOTIDE SEQUENCE [LARGE SCALE GENOMIC DNA]</scope>
    <source>
        <strain evidence="1 2">CCUG 60884</strain>
    </source>
</reference>
<sequence>MKYASSEDVELFCTCDDVLQQFTPEGLIGWAHEYRAALAQTASDELSEFEAEFRIALAETDDDFDLERVDRVLNRWWGRAYLQLNPPTETGRAFVEQATRGNFRNLAAPPEGR</sequence>
<comment type="caution">
    <text evidence="1">The sequence shown here is derived from an EMBL/GenBank/DDBJ whole genome shotgun (WGS) entry which is preliminary data.</text>
</comment>
<evidence type="ECO:0000313" key="2">
    <source>
        <dbReference type="Proteomes" id="UP000294604"/>
    </source>
</evidence>
<gene>
    <name evidence="1" type="ORF">CCUG60884_01880</name>
</gene>
<dbReference type="InterPro" id="IPR046214">
    <property type="entry name" value="DUF6247"/>
</dbReference>